<keyword evidence="2" id="KW-0812">Transmembrane</keyword>
<feature type="compositionally biased region" description="Basic and acidic residues" evidence="1">
    <location>
        <begin position="55"/>
        <end position="72"/>
    </location>
</feature>
<evidence type="ECO:0000256" key="2">
    <source>
        <dbReference type="SAM" id="Phobius"/>
    </source>
</evidence>
<dbReference type="RefSeq" id="WP_083458369.1">
    <property type="nucleotide sequence ID" value="NZ_CP011125.1"/>
</dbReference>
<gene>
    <name evidence="4" type="ORF">DB32_008238</name>
</gene>
<keyword evidence="5" id="KW-1185">Reference proteome</keyword>
<dbReference type="EMBL" id="CP011125">
    <property type="protein sequence ID" value="AKF11089.1"/>
    <property type="molecule type" value="Genomic_DNA"/>
</dbReference>
<proteinExistence type="predicted"/>
<dbReference type="Proteomes" id="UP000034883">
    <property type="component" value="Chromosome"/>
</dbReference>
<dbReference type="InterPro" id="IPR021212">
    <property type="entry name" value="DUF2760"/>
</dbReference>
<dbReference type="KEGG" id="samy:DB32_008238"/>
<dbReference type="OrthoDB" id="21395at2"/>
<organism evidence="4 5">
    <name type="scientific">Sandaracinus amylolyticus</name>
    <dbReference type="NCBI Taxonomy" id="927083"/>
    <lineage>
        <taxon>Bacteria</taxon>
        <taxon>Pseudomonadati</taxon>
        <taxon>Myxococcota</taxon>
        <taxon>Polyangia</taxon>
        <taxon>Polyangiales</taxon>
        <taxon>Sandaracinaceae</taxon>
        <taxon>Sandaracinus</taxon>
    </lineage>
</organism>
<evidence type="ECO:0000259" key="3">
    <source>
        <dbReference type="Pfam" id="PF10816"/>
    </source>
</evidence>
<feature type="transmembrane region" description="Helical" evidence="2">
    <location>
        <begin position="15"/>
        <end position="32"/>
    </location>
</feature>
<dbReference type="AlphaFoldDB" id="A0A0F6SHV2"/>
<evidence type="ECO:0000313" key="4">
    <source>
        <dbReference type="EMBL" id="AKF11089.1"/>
    </source>
</evidence>
<reference evidence="4 5" key="1">
    <citation type="submission" date="2015-03" db="EMBL/GenBank/DDBJ databases">
        <title>Genome assembly of Sandaracinus amylolyticus DSM 53668.</title>
        <authorList>
            <person name="Sharma G."/>
            <person name="Subramanian S."/>
        </authorList>
    </citation>
    <scope>NUCLEOTIDE SEQUENCE [LARGE SCALE GENOMIC DNA]</scope>
    <source>
        <strain evidence="4 5">DSM 53668</strain>
    </source>
</reference>
<evidence type="ECO:0000313" key="5">
    <source>
        <dbReference type="Proteomes" id="UP000034883"/>
    </source>
</evidence>
<keyword evidence="2" id="KW-1133">Transmembrane helix</keyword>
<dbReference type="STRING" id="927083.DB32_008238"/>
<dbReference type="Pfam" id="PF10816">
    <property type="entry name" value="DUF2760"/>
    <property type="match status" value="1"/>
</dbReference>
<evidence type="ECO:0000256" key="1">
    <source>
        <dbReference type="SAM" id="MobiDB-lite"/>
    </source>
</evidence>
<name>A0A0F6SHV2_9BACT</name>
<accession>A0A0F6SHV2</accession>
<sequence>MPTATNTDDQPAPGFFFRFFVLAWIAYFRTLFDADFAAGVARLREGRPALPPPPEPEKKVEPEKKKPEPEKPVLREATPDAALQLLALLQREGRFVDFLEEDVASFSDAQVGAAARVVHEGCRKALREHVPLEPVRSEDEGAKLTLDKGFDAKAIRLTGNVVGEPPFKGTLAHRGWRAKDVKLPKMAEGHDARVIAPAEVEL</sequence>
<feature type="domain" description="DUF2760" evidence="3">
    <location>
        <begin position="79"/>
        <end position="201"/>
    </location>
</feature>
<protein>
    <recommendedName>
        <fullName evidence="3">DUF2760 domain-containing protein</fullName>
    </recommendedName>
</protein>
<keyword evidence="2" id="KW-0472">Membrane</keyword>
<feature type="region of interest" description="Disordered" evidence="1">
    <location>
        <begin position="45"/>
        <end position="72"/>
    </location>
</feature>